<dbReference type="GO" id="GO:1905355">
    <property type="term" value="P:spine apparatus assembly"/>
    <property type="evidence" value="ECO:0007669"/>
    <property type="project" value="TreeGrafter"/>
</dbReference>
<dbReference type="AlphaFoldDB" id="A0A670Z7I4"/>
<dbReference type="GO" id="GO:0097444">
    <property type="term" value="C:spine apparatus"/>
    <property type="evidence" value="ECO:0007669"/>
    <property type="project" value="TreeGrafter"/>
</dbReference>
<feature type="region of interest" description="Disordered" evidence="5">
    <location>
        <begin position="993"/>
        <end position="1089"/>
    </location>
</feature>
<feature type="compositionally biased region" description="Polar residues" evidence="5">
    <location>
        <begin position="760"/>
        <end position="769"/>
    </location>
</feature>
<organism evidence="6 7">
    <name type="scientific">Pseudonaja textilis</name>
    <name type="common">Eastern brown snake</name>
    <dbReference type="NCBI Taxonomy" id="8673"/>
    <lineage>
        <taxon>Eukaryota</taxon>
        <taxon>Metazoa</taxon>
        <taxon>Chordata</taxon>
        <taxon>Craniata</taxon>
        <taxon>Vertebrata</taxon>
        <taxon>Euteleostomi</taxon>
        <taxon>Lepidosauria</taxon>
        <taxon>Squamata</taxon>
        <taxon>Bifurcata</taxon>
        <taxon>Unidentata</taxon>
        <taxon>Episquamata</taxon>
        <taxon>Toxicofera</taxon>
        <taxon>Serpentes</taxon>
        <taxon>Colubroidea</taxon>
        <taxon>Elapidae</taxon>
        <taxon>Hydrophiinae</taxon>
        <taxon>Pseudonaja</taxon>
    </lineage>
</organism>
<keyword evidence="3" id="KW-0597">Phosphoprotein</keyword>
<proteinExistence type="inferred from homology"/>
<dbReference type="GO" id="GO:0098886">
    <property type="term" value="P:modification of dendritic spine"/>
    <property type="evidence" value="ECO:0007669"/>
    <property type="project" value="TreeGrafter"/>
</dbReference>
<evidence type="ECO:0000256" key="2">
    <source>
        <dbReference type="ARBA" id="ARBA00022490"/>
    </source>
</evidence>
<dbReference type="GO" id="GO:0032233">
    <property type="term" value="P:positive regulation of actin filament bundle assembly"/>
    <property type="evidence" value="ECO:0007669"/>
    <property type="project" value="TreeGrafter"/>
</dbReference>
<keyword evidence="2" id="KW-0963">Cytoplasm</keyword>
<sequence>MLKTTLRPSCLQPQPNCAGPSRVDPNPHIIKNSKADPAEGKSCLARLQGTGNDSSHGEQERKESARENLQKEPWRANGNVLPHKSNDKRPWSNEKGDSSWPVSDGMDSGINNRDHQSQEWKVVKVKRVLLSLADEPRKANISRSASLSETELKEAKERSQRIVAQLTNPPSSNSKGVLLFHRRKQRVNAFTLGAPKPTNPERGAAEKDPKAVTQPCTLSHGEESHLKQTPKLNKKLNASFCLKNFGRWGQKVTMEKYEEELGVEHPLDNAQGLPWNKEKSEMILYSTNATSSKDIPEEEFQQIPLSVYLKENTTTSTNGIHEPLTEFEKMPMVDQGPVMGNTENIPGKTEDEATPNIEKKDTILEKELYLLHMDQENNVLDKEPYLPIGSEKNNNIPDKDLYAAVIDRENNIVFNKTLNEPVIDRKENGEVPYMEQDELVTENENLFPTADTGKATDVCLNEASTQNHRQYCEVRLTLSKPQPVKNRTARPFGTQSLAKILSPAEKGPVAEIPPPPTYAETFSSPPPVTRVRSPPAYSALYPSQEQKILVPPEIRPKDSSPGPQFREDKAPPPDKTGILEESAARRTPKKSMFTFVEKPKVGPNPDLLNLVQTSDNKKKQKGQGGAVPEDESFALGADASNFLTEDRSLHGPTQSLGDPPPEWSSCLRSPKIQPKPKISSNQSLSEAKGKGAELFAKRQSRMQKYVIEAPSHPDIARSPSPTMSLPPSWKYTSETHLSPVAFQPTLKSPSRSPKGPPVSFYNSNLTESQLSKKDISKQQPYQLQSPLFVRSPVKEPMRSVVPEGGYMRQASSSTSPLASSPLLYPPVQPSPSRTLPGLFAPLPGNMFPFQKIRANAETSPEASFDYSSKILSPRAKGVFQAPRPSYSTKNAGIEPQLQERKTSLPASPTWTPQLIRRPSSSIEGWMSPAQTPESEGGLVEAFRAAHVMTPPPPMSPSWSERSLSPFRQEIDQKSSRQMQVLLARNIINAARRKSSSPKLTGVENFRPFTPPVTCPNVSSTGGSPKNRSTHSPSPLQSPKPTGMDGYRCASLPVSAAPPQASASSNNSPRLLGIKSPSPLQSPKAGRMNGNKCFMLPTRTGAPQFVVSTNHNGPSIMGTHFESRKDPEPLQEPTIMASHKAFSLPANTSGISHTSPKNLDASSPLLQSPMMTTWSPVKRSTSMSPTNSEASVDSDCSGVKSPSIRSFNICPRGWNGSLRLKRGSLPSEASCTS</sequence>
<evidence type="ECO:0000313" key="7">
    <source>
        <dbReference type="Proteomes" id="UP000472273"/>
    </source>
</evidence>
<reference evidence="6" key="2">
    <citation type="submission" date="2025-09" db="UniProtKB">
        <authorList>
            <consortium name="Ensembl"/>
        </authorList>
    </citation>
    <scope>IDENTIFICATION</scope>
</reference>
<dbReference type="PANTHER" id="PTHR24217">
    <property type="entry name" value="PUTATIVE-RELATED"/>
    <property type="match status" value="1"/>
</dbReference>
<feature type="region of interest" description="Disordered" evidence="5">
    <location>
        <begin position="1174"/>
        <end position="1232"/>
    </location>
</feature>
<dbReference type="GO" id="GO:0030018">
    <property type="term" value="C:Z disc"/>
    <property type="evidence" value="ECO:0007669"/>
    <property type="project" value="TreeGrafter"/>
</dbReference>
<feature type="region of interest" description="Disordered" evidence="5">
    <location>
        <begin position="709"/>
        <end position="783"/>
    </location>
</feature>
<evidence type="ECO:0000256" key="3">
    <source>
        <dbReference type="ARBA" id="ARBA00022553"/>
    </source>
</evidence>
<keyword evidence="7" id="KW-1185">Reference proteome</keyword>
<evidence type="ECO:0000256" key="4">
    <source>
        <dbReference type="ARBA" id="ARBA00038161"/>
    </source>
</evidence>
<dbReference type="InterPro" id="IPR051976">
    <property type="entry name" value="Synaptopodin_domain"/>
</dbReference>
<dbReference type="Proteomes" id="UP000472273">
    <property type="component" value="Unplaced"/>
</dbReference>
<comment type="subcellular location">
    <subcellularLocation>
        <location evidence="1">Cytoplasm</location>
    </subcellularLocation>
</comment>
<dbReference type="OMA" id="HMSRKTN"/>
<feature type="region of interest" description="Disordered" evidence="5">
    <location>
        <begin position="1149"/>
        <end position="1168"/>
    </location>
</feature>
<evidence type="ECO:0000256" key="1">
    <source>
        <dbReference type="ARBA" id="ARBA00004496"/>
    </source>
</evidence>
<protein>
    <submittedName>
        <fullName evidence="6">Synaptopodin</fullName>
    </submittedName>
</protein>
<reference evidence="6" key="1">
    <citation type="submission" date="2025-08" db="UniProtKB">
        <authorList>
            <consortium name="Ensembl"/>
        </authorList>
    </citation>
    <scope>IDENTIFICATION</scope>
</reference>
<dbReference type="PANTHER" id="PTHR24217:SF13">
    <property type="entry name" value="SYNAPTOPODIN"/>
    <property type="match status" value="1"/>
</dbReference>
<dbReference type="GO" id="GO:0005634">
    <property type="term" value="C:nucleus"/>
    <property type="evidence" value="ECO:0007669"/>
    <property type="project" value="TreeGrafter"/>
</dbReference>
<feature type="compositionally biased region" description="Low complexity" evidence="5">
    <location>
        <begin position="1049"/>
        <end position="1068"/>
    </location>
</feature>
<comment type="similarity">
    <text evidence="4">Belongs to the synaptopodin family.</text>
</comment>
<accession>A0A670Z7I4</accession>
<dbReference type="Ensembl" id="ENSPTXT00000020666.1">
    <property type="protein sequence ID" value="ENSPTXP00000020057.1"/>
    <property type="gene ID" value="ENSPTXG00000013876.1"/>
</dbReference>
<feature type="compositionally biased region" description="Basic and acidic residues" evidence="5">
    <location>
        <begin position="55"/>
        <end position="74"/>
    </location>
</feature>
<feature type="compositionally biased region" description="Basic and acidic residues" evidence="5">
    <location>
        <begin position="84"/>
        <end position="97"/>
    </location>
</feature>
<evidence type="ECO:0000313" key="6">
    <source>
        <dbReference type="Ensembl" id="ENSPTXP00000020057.1"/>
    </source>
</evidence>
<dbReference type="GO" id="GO:0001725">
    <property type="term" value="C:stress fiber"/>
    <property type="evidence" value="ECO:0007669"/>
    <property type="project" value="TreeGrafter"/>
</dbReference>
<feature type="compositionally biased region" description="Polar residues" evidence="5">
    <location>
        <begin position="1174"/>
        <end position="1190"/>
    </location>
</feature>
<evidence type="ECO:0000256" key="5">
    <source>
        <dbReference type="SAM" id="MobiDB-lite"/>
    </source>
</evidence>
<gene>
    <name evidence="6" type="primary">SYNPO</name>
</gene>
<feature type="region of interest" description="Disordered" evidence="5">
    <location>
        <begin position="506"/>
        <end position="697"/>
    </location>
</feature>
<dbReference type="GO" id="GO:0003779">
    <property type="term" value="F:actin binding"/>
    <property type="evidence" value="ECO:0007669"/>
    <property type="project" value="TreeGrafter"/>
</dbReference>
<name>A0A670Z7I4_PSETE</name>
<feature type="compositionally biased region" description="Polar residues" evidence="5">
    <location>
        <begin position="719"/>
        <end position="736"/>
    </location>
</feature>
<dbReference type="GeneTree" id="ENSGT00950000183054"/>
<feature type="compositionally biased region" description="Polar residues" evidence="5">
    <location>
        <begin position="1015"/>
        <end position="1039"/>
    </location>
</feature>
<feature type="region of interest" description="Disordered" evidence="5">
    <location>
        <begin position="1"/>
        <end position="116"/>
    </location>
</feature>